<dbReference type="GO" id="GO:0009229">
    <property type="term" value="P:thiamine diphosphate biosynthetic process"/>
    <property type="evidence" value="ECO:0007669"/>
    <property type="project" value="UniProtKB-UniRule"/>
</dbReference>
<evidence type="ECO:0000256" key="3">
    <source>
        <dbReference type="ARBA" id="ARBA00022679"/>
    </source>
</evidence>
<comment type="similarity">
    <text evidence="10 11">Belongs to the thiamine-phosphate synthase family.</text>
</comment>
<dbReference type="PANTHER" id="PTHR20857:SF15">
    <property type="entry name" value="THIAMINE-PHOSPHATE SYNTHASE"/>
    <property type="match status" value="1"/>
</dbReference>
<feature type="binding site" evidence="10">
    <location>
        <begin position="41"/>
        <end position="45"/>
    </location>
    <ligand>
        <name>4-amino-2-methyl-5-(diphosphooxymethyl)pyrimidine</name>
        <dbReference type="ChEBI" id="CHEBI:57841"/>
    </ligand>
</feature>
<feature type="domain" description="Thiamine phosphate synthase/TenI" evidence="13">
    <location>
        <begin position="11"/>
        <end position="197"/>
    </location>
</feature>
<organism evidence="14 15">
    <name type="scientific">Phytoactinopolyspora halophila</name>
    <dbReference type="NCBI Taxonomy" id="1981511"/>
    <lineage>
        <taxon>Bacteria</taxon>
        <taxon>Bacillati</taxon>
        <taxon>Actinomycetota</taxon>
        <taxon>Actinomycetes</taxon>
        <taxon>Jiangellales</taxon>
        <taxon>Jiangellaceae</taxon>
        <taxon>Phytoactinopolyspora</taxon>
    </lineage>
</organism>
<dbReference type="EC" id="2.5.1.3" evidence="10"/>
<dbReference type="PROSITE" id="PS00912">
    <property type="entry name" value="DHODEHASE_2"/>
    <property type="match status" value="1"/>
</dbReference>
<keyword evidence="15" id="KW-1185">Reference proteome</keyword>
<dbReference type="InterPro" id="IPR034291">
    <property type="entry name" value="TMP_synthase"/>
</dbReference>
<dbReference type="GO" id="GO:0006207">
    <property type="term" value="P:'de novo' pyrimidine nucleobase biosynthetic process"/>
    <property type="evidence" value="ECO:0007669"/>
    <property type="project" value="InterPro"/>
</dbReference>
<dbReference type="GO" id="GO:0009228">
    <property type="term" value="P:thiamine biosynthetic process"/>
    <property type="evidence" value="ECO:0007669"/>
    <property type="project" value="UniProtKB-KW"/>
</dbReference>
<comment type="caution">
    <text evidence="14">The sequence shown here is derived from an EMBL/GenBank/DDBJ whole genome shotgun (WGS) entry which is preliminary data.</text>
</comment>
<dbReference type="EMBL" id="QMIG01000043">
    <property type="protein sequence ID" value="RAW09452.1"/>
    <property type="molecule type" value="Genomic_DNA"/>
</dbReference>
<feature type="binding site" evidence="10">
    <location>
        <position position="173"/>
    </location>
    <ligand>
        <name>2-[(2R,5Z)-2-carboxy-4-methylthiazol-5(2H)-ylidene]ethyl phosphate</name>
        <dbReference type="ChEBI" id="CHEBI:62899"/>
    </ligand>
</feature>
<gene>
    <name evidence="10 14" type="primary">thiE</name>
    <name evidence="14" type="ORF">DPM12_21215</name>
</gene>
<keyword evidence="6 10" id="KW-0784">Thiamine biosynthesis</keyword>
<feature type="binding site" evidence="10">
    <location>
        <begin position="142"/>
        <end position="144"/>
    </location>
    <ligand>
        <name>2-[(2R,5Z)-2-carboxy-4-methylthiazol-5(2H)-ylidene]ethyl phosphate</name>
        <dbReference type="ChEBI" id="CHEBI:62899"/>
    </ligand>
</feature>
<feature type="binding site" evidence="10">
    <location>
        <position position="145"/>
    </location>
    <ligand>
        <name>4-amino-2-methyl-5-(diphosphooxymethyl)pyrimidine</name>
        <dbReference type="ChEBI" id="CHEBI:57841"/>
    </ligand>
</feature>
<evidence type="ECO:0000256" key="9">
    <source>
        <dbReference type="ARBA" id="ARBA00047883"/>
    </source>
</evidence>
<keyword evidence="5 10" id="KW-0460">Magnesium</keyword>
<sequence length="225" mass="22903">MSSANGLDVRLYVVTDPALTPADRLAEMCVAAVRGGATLVQLRDKKAPDGELAAMAAGLARALAPWRVPLVVNDRLDVAAATGSGVHLGVHDATPAQARARLGHEAIVGLSVEAPEQLDPERIDPASLAACSYLAASPVCETPTKIDTLAPLGLAGVTAIRRRSTVPLVGIGGINTPQRAAEVIAAGAAGVAVVSGVFAAPDPQEAARALRAAVDDALARRRDQP</sequence>
<feature type="binding site" evidence="10">
    <location>
        <position position="73"/>
    </location>
    <ligand>
        <name>4-amino-2-methyl-5-(diphosphooxymethyl)pyrimidine</name>
        <dbReference type="ChEBI" id="CHEBI:57841"/>
    </ligand>
</feature>
<protein>
    <recommendedName>
        <fullName evidence="10">Thiamine-phosphate synthase</fullName>
        <shortName evidence="10">TP synthase</shortName>
        <shortName evidence="10">TPS</shortName>
        <ecNumber evidence="10">2.5.1.3</ecNumber>
    </recommendedName>
    <alternativeName>
        <fullName evidence="10">Thiamine-phosphate pyrophosphorylase</fullName>
        <shortName evidence="10">TMP pyrophosphorylase</shortName>
        <shortName evidence="10">TMP-PPase</shortName>
    </alternativeName>
</protein>
<evidence type="ECO:0000256" key="1">
    <source>
        <dbReference type="ARBA" id="ARBA00003814"/>
    </source>
</evidence>
<keyword evidence="3 10" id="KW-0808">Transferase</keyword>
<evidence type="ECO:0000313" key="15">
    <source>
        <dbReference type="Proteomes" id="UP000250462"/>
    </source>
</evidence>
<evidence type="ECO:0000313" key="14">
    <source>
        <dbReference type="EMBL" id="RAW09452.1"/>
    </source>
</evidence>
<evidence type="ECO:0000256" key="7">
    <source>
        <dbReference type="ARBA" id="ARBA00047334"/>
    </source>
</evidence>
<proteinExistence type="inferred from homology"/>
<dbReference type="Proteomes" id="UP000250462">
    <property type="component" value="Unassembled WGS sequence"/>
</dbReference>
<feature type="binding site" evidence="10">
    <location>
        <begin position="194"/>
        <end position="195"/>
    </location>
    <ligand>
        <name>2-[(2R,5Z)-2-carboxy-4-methylthiazol-5(2H)-ylidene]ethyl phosphate</name>
        <dbReference type="ChEBI" id="CHEBI:62899"/>
    </ligand>
</feature>
<dbReference type="NCBIfam" id="TIGR00693">
    <property type="entry name" value="thiE"/>
    <property type="match status" value="1"/>
</dbReference>
<dbReference type="CDD" id="cd00564">
    <property type="entry name" value="TMP_TenI"/>
    <property type="match status" value="1"/>
</dbReference>
<dbReference type="InterPro" id="IPR022998">
    <property type="entry name" value="ThiamineP_synth_TenI"/>
</dbReference>
<comment type="pathway">
    <text evidence="2 10 12">Cofactor biosynthesis; thiamine diphosphate biosynthesis; thiamine phosphate from 4-amino-2-methyl-5-diphosphomethylpyrimidine and 4-methyl-5-(2-phosphoethyl)-thiazole: step 1/1.</text>
</comment>
<evidence type="ECO:0000256" key="11">
    <source>
        <dbReference type="RuleBase" id="RU003826"/>
    </source>
</evidence>
<dbReference type="GO" id="GO:0005737">
    <property type="term" value="C:cytoplasm"/>
    <property type="evidence" value="ECO:0007669"/>
    <property type="project" value="TreeGrafter"/>
</dbReference>
<dbReference type="Gene3D" id="3.20.20.70">
    <property type="entry name" value="Aldolase class I"/>
    <property type="match status" value="1"/>
</dbReference>
<dbReference type="GO" id="GO:0016627">
    <property type="term" value="F:oxidoreductase activity, acting on the CH-CH group of donors"/>
    <property type="evidence" value="ECO:0007669"/>
    <property type="project" value="InterPro"/>
</dbReference>
<dbReference type="InterPro" id="IPR001295">
    <property type="entry name" value="Dihydroorotate_DH_CS"/>
</dbReference>
<dbReference type="RefSeq" id="WP_112260367.1">
    <property type="nucleotide sequence ID" value="NZ_QMIG01000043.1"/>
</dbReference>
<dbReference type="InterPro" id="IPR036206">
    <property type="entry name" value="ThiamineP_synth_sf"/>
</dbReference>
<dbReference type="PANTHER" id="PTHR20857">
    <property type="entry name" value="THIAMINE-PHOSPHATE PYROPHOSPHORYLASE"/>
    <property type="match status" value="1"/>
</dbReference>
<evidence type="ECO:0000259" key="13">
    <source>
        <dbReference type="Pfam" id="PF02581"/>
    </source>
</evidence>
<dbReference type="GO" id="GO:0000287">
    <property type="term" value="F:magnesium ion binding"/>
    <property type="evidence" value="ECO:0007669"/>
    <property type="project" value="UniProtKB-UniRule"/>
</dbReference>
<dbReference type="Pfam" id="PF02581">
    <property type="entry name" value="TMP-TENI"/>
    <property type="match status" value="1"/>
</dbReference>
<name>A0A329QE15_9ACTN</name>
<comment type="catalytic activity">
    <reaction evidence="7 10 11">
        <text>4-methyl-5-(2-phosphooxyethyl)-thiazole + 4-amino-2-methyl-5-(diphosphooxymethyl)pyrimidine + H(+) = thiamine phosphate + diphosphate</text>
        <dbReference type="Rhea" id="RHEA:22328"/>
        <dbReference type="ChEBI" id="CHEBI:15378"/>
        <dbReference type="ChEBI" id="CHEBI:33019"/>
        <dbReference type="ChEBI" id="CHEBI:37575"/>
        <dbReference type="ChEBI" id="CHEBI:57841"/>
        <dbReference type="ChEBI" id="CHEBI:58296"/>
        <dbReference type="EC" id="2.5.1.3"/>
    </reaction>
</comment>
<dbReference type="InterPro" id="IPR013785">
    <property type="entry name" value="Aldolase_TIM"/>
</dbReference>
<dbReference type="GO" id="GO:0004789">
    <property type="term" value="F:thiamine-phosphate diphosphorylase activity"/>
    <property type="evidence" value="ECO:0007669"/>
    <property type="project" value="UniProtKB-UniRule"/>
</dbReference>
<dbReference type="SUPFAM" id="SSF51391">
    <property type="entry name" value="Thiamin phosphate synthase"/>
    <property type="match status" value="1"/>
</dbReference>
<evidence type="ECO:0000256" key="8">
    <source>
        <dbReference type="ARBA" id="ARBA00047851"/>
    </source>
</evidence>
<dbReference type="OrthoDB" id="3243336at2"/>
<evidence type="ECO:0000256" key="10">
    <source>
        <dbReference type="HAMAP-Rule" id="MF_00097"/>
    </source>
</evidence>
<feature type="binding site" evidence="10">
    <location>
        <position position="74"/>
    </location>
    <ligand>
        <name>Mg(2+)</name>
        <dbReference type="ChEBI" id="CHEBI:18420"/>
    </ligand>
</feature>
<comment type="function">
    <text evidence="1 10">Condenses 4-methyl-5-(beta-hydroxyethyl)thiazole monophosphate (THZ-P) and 2-methyl-4-amino-5-hydroxymethyl pyrimidine pyrophosphate (HMP-PP) to form thiamine monophosphate (TMP).</text>
</comment>
<comment type="catalytic activity">
    <reaction evidence="9 10 11">
        <text>2-[(2R,5Z)-2-carboxy-4-methylthiazol-5(2H)-ylidene]ethyl phosphate + 4-amino-2-methyl-5-(diphosphooxymethyl)pyrimidine + 2 H(+) = thiamine phosphate + CO2 + diphosphate</text>
        <dbReference type="Rhea" id="RHEA:47844"/>
        <dbReference type="ChEBI" id="CHEBI:15378"/>
        <dbReference type="ChEBI" id="CHEBI:16526"/>
        <dbReference type="ChEBI" id="CHEBI:33019"/>
        <dbReference type="ChEBI" id="CHEBI:37575"/>
        <dbReference type="ChEBI" id="CHEBI:57841"/>
        <dbReference type="ChEBI" id="CHEBI:62899"/>
        <dbReference type="EC" id="2.5.1.3"/>
    </reaction>
</comment>
<evidence type="ECO:0000256" key="6">
    <source>
        <dbReference type="ARBA" id="ARBA00022977"/>
    </source>
</evidence>
<dbReference type="AlphaFoldDB" id="A0A329QE15"/>
<evidence type="ECO:0000256" key="12">
    <source>
        <dbReference type="RuleBase" id="RU004253"/>
    </source>
</evidence>
<evidence type="ECO:0000256" key="4">
    <source>
        <dbReference type="ARBA" id="ARBA00022723"/>
    </source>
</evidence>
<comment type="catalytic activity">
    <reaction evidence="8 10 11">
        <text>2-(2-carboxy-4-methylthiazol-5-yl)ethyl phosphate + 4-amino-2-methyl-5-(diphosphooxymethyl)pyrimidine + 2 H(+) = thiamine phosphate + CO2 + diphosphate</text>
        <dbReference type="Rhea" id="RHEA:47848"/>
        <dbReference type="ChEBI" id="CHEBI:15378"/>
        <dbReference type="ChEBI" id="CHEBI:16526"/>
        <dbReference type="ChEBI" id="CHEBI:33019"/>
        <dbReference type="ChEBI" id="CHEBI:37575"/>
        <dbReference type="ChEBI" id="CHEBI:57841"/>
        <dbReference type="ChEBI" id="CHEBI:62890"/>
        <dbReference type="EC" id="2.5.1.3"/>
    </reaction>
</comment>
<feature type="binding site" evidence="10">
    <location>
        <position position="111"/>
    </location>
    <ligand>
        <name>4-amino-2-methyl-5-(diphosphooxymethyl)pyrimidine</name>
        <dbReference type="ChEBI" id="CHEBI:57841"/>
    </ligand>
</feature>
<evidence type="ECO:0000256" key="5">
    <source>
        <dbReference type="ARBA" id="ARBA00022842"/>
    </source>
</evidence>
<accession>A0A329QE15</accession>
<dbReference type="HAMAP" id="MF_00097">
    <property type="entry name" value="TMP_synthase"/>
    <property type="match status" value="1"/>
</dbReference>
<reference evidence="14 15" key="1">
    <citation type="submission" date="2018-06" db="EMBL/GenBank/DDBJ databases">
        <title>Phytoactinopolyspora halophila sp. nov., a novel halophilic actinomycete isolated from a saline soil in China.</title>
        <authorList>
            <person name="Tang S.-K."/>
        </authorList>
    </citation>
    <scope>NUCLEOTIDE SEQUENCE [LARGE SCALE GENOMIC DNA]</scope>
    <source>
        <strain evidence="14 15">YIM 96934</strain>
    </source>
</reference>
<dbReference type="UniPathway" id="UPA00060">
    <property type="reaction ID" value="UER00141"/>
</dbReference>
<feature type="binding site" evidence="10">
    <location>
        <position position="92"/>
    </location>
    <ligand>
        <name>Mg(2+)</name>
        <dbReference type="ChEBI" id="CHEBI:18420"/>
    </ligand>
</feature>
<comment type="cofactor">
    <cofactor evidence="10">
        <name>Mg(2+)</name>
        <dbReference type="ChEBI" id="CHEBI:18420"/>
    </cofactor>
    <text evidence="10">Binds 1 Mg(2+) ion per subunit.</text>
</comment>
<evidence type="ECO:0000256" key="2">
    <source>
        <dbReference type="ARBA" id="ARBA00005165"/>
    </source>
</evidence>
<keyword evidence="4 10" id="KW-0479">Metal-binding</keyword>